<accession>A0A364MXW8</accession>
<gene>
    <name evidence="7" type="ORF">DDE83_006791</name>
</gene>
<organism evidence="7 8">
    <name type="scientific">Stemphylium lycopersici</name>
    <name type="common">Tomato gray leaf spot disease fungus</name>
    <name type="synonym">Thyrospora lycopersici</name>
    <dbReference type="NCBI Taxonomy" id="183478"/>
    <lineage>
        <taxon>Eukaryota</taxon>
        <taxon>Fungi</taxon>
        <taxon>Dikarya</taxon>
        <taxon>Ascomycota</taxon>
        <taxon>Pezizomycotina</taxon>
        <taxon>Dothideomycetes</taxon>
        <taxon>Pleosporomycetidae</taxon>
        <taxon>Pleosporales</taxon>
        <taxon>Pleosporineae</taxon>
        <taxon>Pleosporaceae</taxon>
        <taxon>Stemphylium</taxon>
    </lineage>
</organism>
<feature type="transmembrane region" description="Helical" evidence="6">
    <location>
        <begin position="310"/>
        <end position="329"/>
    </location>
</feature>
<dbReference type="EMBL" id="QGDH01000110">
    <property type="protein sequence ID" value="RAR06790.1"/>
    <property type="molecule type" value="Genomic_DNA"/>
</dbReference>
<feature type="transmembrane region" description="Helical" evidence="6">
    <location>
        <begin position="600"/>
        <end position="621"/>
    </location>
</feature>
<dbReference type="STRING" id="183478.A0A364MXW8"/>
<feature type="compositionally biased region" description="Low complexity" evidence="5">
    <location>
        <begin position="167"/>
        <end position="192"/>
    </location>
</feature>
<dbReference type="Pfam" id="PF03595">
    <property type="entry name" value="SLAC1"/>
    <property type="match status" value="1"/>
</dbReference>
<dbReference type="PANTHER" id="PTHR31162">
    <property type="entry name" value="MALIC ACID TRANSPORT PROTEIN-RELATED"/>
    <property type="match status" value="1"/>
</dbReference>
<dbReference type="Gene3D" id="1.50.10.150">
    <property type="entry name" value="Voltage-dependent anion channel"/>
    <property type="match status" value="1"/>
</dbReference>
<keyword evidence="2 6" id="KW-0812">Transmembrane</keyword>
<evidence type="ECO:0000256" key="3">
    <source>
        <dbReference type="ARBA" id="ARBA00022989"/>
    </source>
</evidence>
<feature type="transmembrane region" description="Helical" evidence="6">
    <location>
        <begin position="420"/>
        <end position="442"/>
    </location>
</feature>
<comment type="subcellular location">
    <subcellularLocation>
        <location evidence="1">Membrane</location>
        <topology evidence="1">Multi-pass membrane protein</topology>
    </subcellularLocation>
</comment>
<feature type="transmembrane region" description="Helical" evidence="6">
    <location>
        <begin position="565"/>
        <end position="588"/>
    </location>
</feature>
<keyword evidence="3 6" id="KW-1133">Transmembrane helix</keyword>
<dbReference type="InterPro" id="IPR038665">
    <property type="entry name" value="Voltage-dep_anion_channel_sf"/>
</dbReference>
<dbReference type="InterPro" id="IPR030185">
    <property type="entry name" value="Mae1"/>
</dbReference>
<protein>
    <submittedName>
        <fullName evidence="7">Malic acid transport protein</fullName>
    </submittedName>
</protein>
<feature type="transmembrane region" description="Helical" evidence="6">
    <location>
        <begin position="454"/>
        <end position="472"/>
    </location>
</feature>
<evidence type="ECO:0000256" key="5">
    <source>
        <dbReference type="SAM" id="MobiDB-lite"/>
    </source>
</evidence>
<name>A0A364MXW8_STELY</name>
<feature type="transmembrane region" description="Helical" evidence="6">
    <location>
        <begin position="484"/>
        <end position="504"/>
    </location>
</feature>
<dbReference type="InterPro" id="IPR004695">
    <property type="entry name" value="SLAC1/Mae1/Ssu1/TehA"/>
</dbReference>
<proteinExistence type="predicted"/>
<feature type="compositionally biased region" description="Polar residues" evidence="5">
    <location>
        <begin position="145"/>
        <end position="166"/>
    </location>
</feature>
<feature type="transmembrane region" description="Helical" evidence="6">
    <location>
        <begin position="380"/>
        <end position="400"/>
    </location>
</feature>
<keyword evidence="8" id="KW-1185">Reference proteome</keyword>
<keyword evidence="4 6" id="KW-0472">Membrane</keyword>
<feature type="compositionally biased region" description="Polar residues" evidence="5">
    <location>
        <begin position="128"/>
        <end position="137"/>
    </location>
</feature>
<sequence>MQISELNRSPRSILIDDGQLKRLGSSGSAKVELPFLAWDEAKTTSDRYLRERALIAALSLFDISVGTSGGAMDNNRYQPEGLSFGNKDTFINFESNQFTSDQQHQPQQSQYSSPPRQSSQYGLPSGPRMQTPTQQGQYGLPSGPRSAQHTPQTSREVNNYSRLSNPQQQSPQQLEQQQQQYQPQEQQQASYQYTRPPAVQPNPAFLHSHETTRTNTFVQTPAPLYASNDGYFPGPVNANGYPVDEKEQRGLENPFRNQAAQPPTPMDEIDLEKHKHDGESGWDKHTKLPGRKDANQPYLPFSQRLKHYTWANYTLTMATGGLGTLIAIQPHAFTGLITIGAVFYVLNLLLFTAVTMTMIIRFTKFAGSFKASISHEREGLFLGPFFLSVATIITGTQKYIIEAYDADHPNRTWAVTSMAVAFWAYTFAAFCLASFQYSFLFCSHTYKLTSFMPSWLLPIFPIMLSGTIASVIAKEQPVSSRMPILVAGLGCQGLGFTVAILMYAHYIGRLMQVGYPDREHRGAMFIAVGPPSFTCLALLGMANALPDDFDLQGDGLIDARVLRTLALVVALFLWVLAMWFFMVTLIAVINSWAVYFHLGWWAMVFPNTGFVIATIQIGNALKDETVLYVGNGLTIAVITMWFFVLFKHVQAVYVADIIYPGMDEDIADH</sequence>
<feature type="transmembrane region" description="Helical" evidence="6">
    <location>
        <begin position="335"/>
        <end position="360"/>
    </location>
</feature>
<feature type="compositionally biased region" description="Low complexity" evidence="5">
    <location>
        <begin position="98"/>
        <end position="120"/>
    </location>
</feature>
<dbReference type="CDD" id="cd09317">
    <property type="entry name" value="TDT_Mae1_like"/>
    <property type="match status" value="1"/>
</dbReference>
<reference evidence="8" key="1">
    <citation type="submission" date="2018-05" db="EMBL/GenBank/DDBJ databases">
        <title>Draft genome sequence of Stemphylium lycopersici strain CIDEFI 213.</title>
        <authorList>
            <person name="Medina R."/>
            <person name="Franco M.E.E."/>
            <person name="Lucentini C.G."/>
            <person name="Saparrat M.C.N."/>
            <person name="Balatti P.A."/>
        </authorList>
    </citation>
    <scope>NUCLEOTIDE SEQUENCE [LARGE SCALE GENOMIC DNA]</scope>
    <source>
        <strain evidence="8">CIDEFI 213</strain>
    </source>
</reference>
<dbReference type="PANTHER" id="PTHR31162:SF0">
    <property type="entry name" value="MALIC ACID TRANSPORT PROTEIN"/>
    <property type="match status" value="1"/>
</dbReference>
<comment type="caution">
    <text evidence="7">The sequence shown here is derived from an EMBL/GenBank/DDBJ whole genome shotgun (WGS) entry which is preliminary data.</text>
</comment>
<dbReference type="AlphaFoldDB" id="A0A364MXW8"/>
<feature type="transmembrane region" description="Helical" evidence="6">
    <location>
        <begin position="627"/>
        <end position="646"/>
    </location>
</feature>
<evidence type="ECO:0000313" key="8">
    <source>
        <dbReference type="Proteomes" id="UP000249619"/>
    </source>
</evidence>
<evidence type="ECO:0000256" key="6">
    <source>
        <dbReference type="SAM" id="Phobius"/>
    </source>
</evidence>
<evidence type="ECO:0000256" key="1">
    <source>
        <dbReference type="ARBA" id="ARBA00004141"/>
    </source>
</evidence>
<feature type="region of interest" description="Disordered" evidence="5">
    <location>
        <begin position="98"/>
        <end position="205"/>
    </location>
</feature>
<feature type="transmembrane region" description="Helical" evidence="6">
    <location>
        <begin position="525"/>
        <end position="545"/>
    </location>
</feature>
<evidence type="ECO:0000313" key="7">
    <source>
        <dbReference type="EMBL" id="RAR06790.1"/>
    </source>
</evidence>
<dbReference type="GO" id="GO:0015140">
    <property type="term" value="F:malate transmembrane transporter activity"/>
    <property type="evidence" value="ECO:0007669"/>
    <property type="project" value="InterPro"/>
</dbReference>
<evidence type="ECO:0000256" key="4">
    <source>
        <dbReference type="ARBA" id="ARBA00023136"/>
    </source>
</evidence>
<evidence type="ECO:0000256" key="2">
    <source>
        <dbReference type="ARBA" id="ARBA00022692"/>
    </source>
</evidence>
<dbReference type="Proteomes" id="UP000249619">
    <property type="component" value="Unassembled WGS sequence"/>
</dbReference>
<dbReference type="GO" id="GO:0016020">
    <property type="term" value="C:membrane"/>
    <property type="evidence" value="ECO:0007669"/>
    <property type="project" value="UniProtKB-SubCell"/>
</dbReference>